<dbReference type="InterPro" id="IPR044925">
    <property type="entry name" value="His-Me_finger_sf"/>
</dbReference>
<dbReference type="SUPFAM" id="SSF53098">
    <property type="entry name" value="Ribonuclease H-like"/>
    <property type="match status" value="1"/>
</dbReference>
<reference evidence="2" key="1">
    <citation type="submission" date="2023-01" db="EMBL/GenBank/DDBJ databases">
        <title>Key to firefly adult light organ development and bioluminescence: homeobox transcription factors regulate luciferase expression and transportation to peroxisome.</title>
        <authorList>
            <person name="Fu X."/>
        </authorList>
    </citation>
    <scope>NUCLEOTIDE SEQUENCE [LARGE SCALE GENOMIC DNA]</scope>
</reference>
<dbReference type="Gene3D" id="3.40.1800.10">
    <property type="entry name" value="His-Me finger endonucleases"/>
    <property type="match status" value="1"/>
</dbReference>
<comment type="caution">
    <text evidence="1">The sequence shown here is derived from an EMBL/GenBank/DDBJ whole genome shotgun (WGS) entry which is preliminary data.</text>
</comment>
<dbReference type="PANTHER" id="PTHR31511:SF12">
    <property type="entry name" value="RHO TERMINATION FACTOR N-TERMINAL DOMAIN-CONTAINING PROTEIN"/>
    <property type="match status" value="1"/>
</dbReference>
<dbReference type="SUPFAM" id="SSF56672">
    <property type="entry name" value="DNA/RNA polymerases"/>
    <property type="match status" value="1"/>
</dbReference>
<dbReference type="EMBL" id="JARPUR010000003">
    <property type="protein sequence ID" value="KAK4879747.1"/>
    <property type="molecule type" value="Genomic_DNA"/>
</dbReference>
<accession>A0AAN7P8Z3</accession>
<dbReference type="Gene3D" id="3.90.1600.10">
    <property type="entry name" value="Palm domain of DNA polymerase"/>
    <property type="match status" value="1"/>
</dbReference>
<dbReference type="InterPro" id="IPR023211">
    <property type="entry name" value="DNA_pol_palm_dom_sf"/>
</dbReference>
<evidence type="ECO:0000313" key="1">
    <source>
        <dbReference type="EMBL" id="KAK4879747.1"/>
    </source>
</evidence>
<dbReference type="Pfam" id="PF02945">
    <property type="entry name" value="Endonuclease_7"/>
    <property type="match status" value="1"/>
</dbReference>
<dbReference type="Proteomes" id="UP001353858">
    <property type="component" value="Unassembled WGS sequence"/>
</dbReference>
<sequence length="1254" mass="146959">MDTLSSMCKQYLAVTRVYFDNIKTVNEANNLKLYINRAIQIVRKAIKNKIHEDNILESPFSIETSLSYLKVYRLKLRELKKVLVVKSGKGLSTNLKLNKCKVSWEDVESCFNNRIRTGFISSINIKDPIIFLKKSFKSFNLKIKKALGESLLKVNVILSANFIKPQTAEIDLKTFCTKNNVIDRTTNLKQWYQEHVFDKLATKLEEFSEKDSGWALEELLGLKVNINKYDPLKVGYSTFVSVPDYIKKKHAVVNVNNDDSYCFLWSVISALYPAKQHSYRPSSYPHFNDVLNFDDIEFPITIKDIRKFEKLNQLSINLFCIENKKVLPCSLSPVCETNVKVINLLMLPLSSTSQIDINNPSDAQLLFHFTWIKNLSALLSKQLSTHDHKIFVCERCLNYFTTQDILNKHKSYCMNSNECCVRLPKQSEKYLSFKNYRYQEKVPFVIYADLECILERCNDAESNLLNTKSKSYQKHIPFSIAYYLKCSYDDTLSKFCTYRGIDCIDWFVYELKNIADVCYQKLNKIVPMEKLSPQQQQIFYTSTVCHICKKPFHKDQVRVRDHNHQTGLFRGAAHQACNLNYKDEHCIPVVFHNMSGYDAHFIIRKLSTLFEGNIKLLPINKEKYISFTKSVSNTNISLRFIDSFRFMSQSLDRLSSNLLDDDKKITKSYCNSLDEFHLLNRKGIFPYDYVDSWAKLKETCLPSKQNFYSQLLDENVSDEDYSYAVNVWKVFKIQNLGEYSDLYLKTDVLLLADVFEAFRQTCLKTYSLDPLHYYTAPGLTFDAMLKTTNVSLELITDIDMLMFIEKGIRGGVSQCSNRYAKANNKYMKNGFDLTKDSTYLMYFDVNNLYGAAMSQYLPYGNFKFIENFDVQEILNTPNDFMFGYIVECDLDYPIQLHNLHSDLPLAPEHMIPPTSNTKLKKLLLTLFPKERYIVHYRNLKMYLRLGMVLKKVHRVVKFHQSPWLKQYIDLNTKLRQQSKNEFEKDFYKLMINAIYGKCMENVRKHRDIRLVTQWDGRWGARSLISKPNFHSSVIFDEDIVIIEMNKLEIRMNKPIYAGFSILDISKIFLYEFHYDYVMKTFGENVKLLYTDTDSLIYSFQNIDIYSYIKQDSHRFDTSDYDIDNIYQIQPKNKKQPGLMKDENNGKIMLEFVGLRSKMYSYIVDDDSSKKLIKKSKGSKKSSIKSITFDDYKKCLFDKKIFEADQQLIKSKKHNVFSVKQSKIVLSPYDDKRMLSFNSTETRPWGYQYQPFRGD</sequence>
<gene>
    <name evidence="1" type="ORF">RN001_007893</name>
</gene>
<keyword evidence="2" id="KW-1185">Reference proteome</keyword>
<dbReference type="GO" id="GO:0042575">
    <property type="term" value="C:DNA polymerase complex"/>
    <property type="evidence" value="ECO:0007669"/>
    <property type="project" value="UniProtKB-ARBA"/>
</dbReference>
<name>A0AAN7P8Z3_9COLE</name>
<evidence type="ECO:0000313" key="2">
    <source>
        <dbReference type="Proteomes" id="UP001353858"/>
    </source>
</evidence>
<proteinExistence type="predicted"/>
<dbReference type="AlphaFoldDB" id="A0AAN7P8Z3"/>
<dbReference type="InterPro" id="IPR004211">
    <property type="entry name" value="Endonuclease_7"/>
</dbReference>
<protein>
    <recommendedName>
        <fullName evidence="3">DNA-directed DNA polymerase</fullName>
    </recommendedName>
</protein>
<dbReference type="InterPro" id="IPR043502">
    <property type="entry name" value="DNA/RNA_pol_sf"/>
</dbReference>
<evidence type="ECO:0008006" key="3">
    <source>
        <dbReference type="Google" id="ProtNLM"/>
    </source>
</evidence>
<dbReference type="SUPFAM" id="SSF54060">
    <property type="entry name" value="His-Me finger endonucleases"/>
    <property type="match status" value="1"/>
</dbReference>
<organism evidence="1 2">
    <name type="scientific">Aquatica leii</name>
    <dbReference type="NCBI Taxonomy" id="1421715"/>
    <lineage>
        <taxon>Eukaryota</taxon>
        <taxon>Metazoa</taxon>
        <taxon>Ecdysozoa</taxon>
        <taxon>Arthropoda</taxon>
        <taxon>Hexapoda</taxon>
        <taxon>Insecta</taxon>
        <taxon>Pterygota</taxon>
        <taxon>Neoptera</taxon>
        <taxon>Endopterygota</taxon>
        <taxon>Coleoptera</taxon>
        <taxon>Polyphaga</taxon>
        <taxon>Elateriformia</taxon>
        <taxon>Elateroidea</taxon>
        <taxon>Lampyridae</taxon>
        <taxon>Luciolinae</taxon>
        <taxon>Aquatica</taxon>
    </lineage>
</organism>
<dbReference type="GO" id="GO:0071897">
    <property type="term" value="P:DNA biosynthetic process"/>
    <property type="evidence" value="ECO:0007669"/>
    <property type="project" value="UniProtKB-ARBA"/>
</dbReference>
<dbReference type="InterPro" id="IPR012337">
    <property type="entry name" value="RNaseH-like_sf"/>
</dbReference>
<dbReference type="PANTHER" id="PTHR31511">
    <property type="entry name" value="PROTEIN CBG23764"/>
    <property type="match status" value="1"/>
</dbReference>
<dbReference type="InterPro" id="IPR038563">
    <property type="entry name" value="Endonuclease_7_sf"/>
</dbReference>